<feature type="region of interest" description="Disordered" evidence="1">
    <location>
        <begin position="142"/>
        <end position="163"/>
    </location>
</feature>
<comment type="caution">
    <text evidence="2">The sequence shown here is derived from an EMBL/GenBank/DDBJ whole genome shotgun (WGS) entry which is preliminary data.</text>
</comment>
<gene>
    <name evidence="2" type="ORF">FVE85_8839</name>
</gene>
<dbReference type="Proteomes" id="UP000324585">
    <property type="component" value="Unassembled WGS sequence"/>
</dbReference>
<evidence type="ECO:0000313" key="3">
    <source>
        <dbReference type="Proteomes" id="UP000324585"/>
    </source>
</evidence>
<evidence type="ECO:0000313" key="2">
    <source>
        <dbReference type="EMBL" id="KAA8493394.1"/>
    </source>
</evidence>
<protein>
    <submittedName>
        <fullName evidence="2">Uncharacterized protein</fullName>
    </submittedName>
</protein>
<keyword evidence="3" id="KW-1185">Reference proteome</keyword>
<evidence type="ECO:0000256" key="1">
    <source>
        <dbReference type="SAM" id="MobiDB-lite"/>
    </source>
</evidence>
<dbReference type="AlphaFoldDB" id="A0A5J4YRN9"/>
<accession>A0A5J4YRN9</accession>
<organism evidence="2 3">
    <name type="scientific">Porphyridium purpureum</name>
    <name type="common">Red alga</name>
    <name type="synonym">Porphyridium cruentum</name>
    <dbReference type="NCBI Taxonomy" id="35688"/>
    <lineage>
        <taxon>Eukaryota</taxon>
        <taxon>Rhodophyta</taxon>
        <taxon>Bangiophyceae</taxon>
        <taxon>Porphyridiales</taxon>
        <taxon>Porphyridiaceae</taxon>
        <taxon>Porphyridium</taxon>
    </lineage>
</organism>
<proteinExistence type="predicted"/>
<dbReference type="EMBL" id="VRMN01000007">
    <property type="protein sequence ID" value="KAA8493394.1"/>
    <property type="molecule type" value="Genomic_DNA"/>
</dbReference>
<name>A0A5J4YRN9_PORPP</name>
<sequence length="202" mass="21934">MDIVLLRANDLKRLIKVVLTAHLTKGSKSNEENQSHACVQYDMLSIGVGESLVGFNALFDATVRAMVVVEETLPDPAKLTTDFKNSLRASANSDLDTIKMLQKEINELMAQRVLAKPNTEPKKAKTGKKTGSVLFGELTRSNVTDANSDDGRRGGGTLSTEQRAYRAPAFNAATEFERGEVGLDLCSSDQIFQDAGLILDVT</sequence>
<reference evidence="3" key="1">
    <citation type="journal article" date="2019" name="Nat. Commun.">
        <title>Expansion of phycobilisome linker gene families in mesophilic red algae.</title>
        <authorList>
            <person name="Lee J."/>
            <person name="Kim D."/>
            <person name="Bhattacharya D."/>
            <person name="Yoon H.S."/>
        </authorList>
    </citation>
    <scope>NUCLEOTIDE SEQUENCE [LARGE SCALE GENOMIC DNA]</scope>
    <source>
        <strain evidence="3">CCMP 1328</strain>
    </source>
</reference>